<protein>
    <submittedName>
        <fullName evidence="5">Methyltransferase</fullName>
    </submittedName>
</protein>
<dbReference type="GO" id="GO:0032259">
    <property type="term" value="P:methylation"/>
    <property type="evidence" value="ECO:0007669"/>
    <property type="project" value="UniProtKB-KW"/>
</dbReference>
<evidence type="ECO:0000256" key="1">
    <source>
        <dbReference type="ARBA" id="ARBA00022603"/>
    </source>
</evidence>
<reference evidence="5 6" key="1">
    <citation type="submission" date="2019-03" db="EMBL/GenBank/DDBJ databases">
        <authorList>
            <person name="Molinero N."/>
            <person name="Sanchez B."/>
            <person name="Walker A."/>
            <person name="Duncan S."/>
            <person name="Delgado S."/>
            <person name="Margolles A."/>
        </authorList>
    </citation>
    <scope>NUCLEOTIDE SEQUENCE [LARGE SCALE GENOMIC DNA]</scope>
    <source>
        <strain evidence="5 6">IPLA60002</strain>
    </source>
</reference>
<dbReference type="InterPro" id="IPR008854">
    <property type="entry name" value="TPMT"/>
</dbReference>
<name>A0ABT0NIZ2_9FIRM</name>
<dbReference type="CDD" id="cd02440">
    <property type="entry name" value="AdoMet_MTases"/>
    <property type="match status" value="1"/>
</dbReference>
<evidence type="ECO:0000259" key="4">
    <source>
        <dbReference type="Pfam" id="PF13649"/>
    </source>
</evidence>
<evidence type="ECO:0000313" key="6">
    <source>
        <dbReference type="Proteomes" id="UP001056693"/>
    </source>
</evidence>
<dbReference type="InterPro" id="IPR041698">
    <property type="entry name" value="Methyltransf_25"/>
</dbReference>
<evidence type="ECO:0000256" key="3">
    <source>
        <dbReference type="ARBA" id="ARBA00022691"/>
    </source>
</evidence>
<gene>
    <name evidence="5" type="ORF">E2N93_09440</name>
</gene>
<keyword evidence="2" id="KW-0808">Transferase</keyword>
<evidence type="ECO:0000313" key="5">
    <source>
        <dbReference type="EMBL" id="MCL3788220.1"/>
    </source>
</evidence>
<proteinExistence type="predicted"/>
<keyword evidence="3" id="KW-0949">S-adenosyl-L-methionine</keyword>
<sequence length="46" mass="5216">MLGIGCGSGNRTFVLKNRFKDADIIGVDYSENMLEKAKNKLSRYDF</sequence>
<evidence type="ECO:0000256" key="2">
    <source>
        <dbReference type="ARBA" id="ARBA00022679"/>
    </source>
</evidence>
<comment type="caution">
    <text evidence="5">The sequence shown here is derived from an EMBL/GenBank/DDBJ whole genome shotgun (WGS) entry which is preliminary data.</text>
</comment>
<accession>A0ABT0NIZ2</accession>
<dbReference type="SUPFAM" id="SSF53335">
    <property type="entry name" value="S-adenosyl-L-methionine-dependent methyltransferases"/>
    <property type="match status" value="1"/>
</dbReference>
<dbReference type="Proteomes" id="UP001056693">
    <property type="component" value="Unassembled WGS sequence"/>
</dbReference>
<organism evidence="5 6">
    <name type="scientific">Ruminococcus bromii</name>
    <dbReference type="NCBI Taxonomy" id="40518"/>
    <lineage>
        <taxon>Bacteria</taxon>
        <taxon>Bacillati</taxon>
        <taxon>Bacillota</taxon>
        <taxon>Clostridia</taxon>
        <taxon>Eubacteriales</taxon>
        <taxon>Oscillospiraceae</taxon>
        <taxon>Ruminococcus</taxon>
    </lineage>
</organism>
<dbReference type="EMBL" id="SNUZ01000013">
    <property type="protein sequence ID" value="MCL3788220.1"/>
    <property type="molecule type" value="Genomic_DNA"/>
</dbReference>
<keyword evidence="1 5" id="KW-0489">Methyltransferase</keyword>
<dbReference type="Gene3D" id="3.40.50.150">
    <property type="entry name" value="Vaccinia Virus protein VP39"/>
    <property type="match status" value="1"/>
</dbReference>
<dbReference type="GO" id="GO:0008168">
    <property type="term" value="F:methyltransferase activity"/>
    <property type="evidence" value="ECO:0007669"/>
    <property type="project" value="UniProtKB-KW"/>
</dbReference>
<feature type="domain" description="Methyltransferase" evidence="4">
    <location>
        <begin position="2"/>
        <end position="43"/>
    </location>
</feature>
<dbReference type="InterPro" id="IPR029063">
    <property type="entry name" value="SAM-dependent_MTases_sf"/>
</dbReference>
<keyword evidence="6" id="KW-1185">Reference proteome</keyword>
<dbReference type="PROSITE" id="PS51585">
    <property type="entry name" value="SAM_MT_TPMT"/>
    <property type="match status" value="1"/>
</dbReference>
<dbReference type="Pfam" id="PF13649">
    <property type="entry name" value="Methyltransf_25"/>
    <property type="match status" value="1"/>
</dbReference>